<dbReference type="Proteomes" id="UP000251960">
    <property type="component" value="Chromosome 8"/>
</dbReference>
<name>A0A3L6DQM7_MAIZE</name>
<evidence type="ECO:0000313" key="1">
    <source>
        <dbReference type="EMBL" id="PWZ10403.1"/>
    </source>
</evidence>
<dbReference type="CDD" id="cd04480">
    <property type="entry name" value="RPA1_DBD_A_like"/>
    <property type="match status" value="1"/>
</dbReference>
<dbReference type="InterPro" id="IPR012340">
    <property type="entry name" value="NA-bd_OB-fold"/>
</dbReference>
<proteinExistence type="predicted"/>
<gene>
    <name evidence="1" type="ORF">Zm00014a_040164</name>
</gene>
<comment type="caution">
    <text evidence="1">The sequence shown here is derived from an EMBL/GenBank/DDBJ whole genome shotgun (WGS) entry which is preliminary data.</text>
</comment>
<sequence length="207" mass="23089">MDHVGLLCPLGSGNLRLQSNLAVVATTLGAHVQYAVGHAKAGAGVGVPRLASPLFITRSDRKRVKPALPSFQEARATVIIFVVMVVMTMMRLEMHMAEVLISNLMIGNCSDRLCVRVSRLLKFYDPEDEYKLFHAHMVLIDEEAGSAHAQIYPPLTDVFKPLIKESNVYNVSYIQIKKANRMYKPVDNDIMIGFTKWILCCLDKSVV</sequence>
<dbReference type="ExpressionAtlas" id="A0A3L6DQM7">
    <property type="expression patterns" value="baseline"/>
</dbReference>
<protein>
    <submittedName>
        <fullName evidence="1">Uncharacterized protein</fullName>
    </submittedName>
</protein>
<reference evidence="1 2" key="1">
    <citation type="journal article" date="2018" name="Nat. Genet.">
        <title>Extensive intraspecific gene order and gene structural variations between Mo17 and other maize genomes.</title>
        <authorList>
            <person name="Sun S."/>
            <person name="Zhou Y."/>
            <person name="Chen J."/>
            <person name="Shi J."/>
            <person name="Zhao H."/>
            <person name="Zhao H."/>
            <person name="Song W."/>
            <person name="Zhang M."/>
            <person name="Cui Y."/>
            <person name="Dong X."/>
            <person name="Liu H."/>
            <person name="Ma X."/>
            <person name="Jiao Y."/>
            <person name="Wang B."/>
            <person name="Wei X."/>
            <person name="Stein J.C."/>
            <person name="Glaubitz J.C."/>
            <person name="Lu F."/>
            <person name="Yu G."/>
            <person name="Liang C."/>
            <person name="Fengler K."/>
            <person name="Li B."/>
            <person name="Rafalski A."/>
            <person name="Schnable P.S."/>
            <person name="Ware D.H."/>
            <person name="Buckler E.S."/>
            <person name="Lai J."/>
        </authorList>
    </citation>
    <scope>NUCLEOTIDE SEQUENCE [LARGE SCALE GENOMIC DNA]</scope>
    <source>
        <strain evidence="2">cv. Missouri 17</strain>
        <tissue evidence="1">Seedling</tissue>
    </source>
</reference>
<organism evidence="1 2">
    <name type="scientific">Zea mays</name>
    <name type="common">Maize</name>
    <dbReference type="NCBI Taxonomy" id="4577"/>
    <lineage>
        <taxon>Eukaryota</taxon>
        <taxon>Viridiplantae</taxon>
        <taxon>Streptophyta</taxon>
        <taxon>Embryophyta</taxon>
        <taxon>Tracheophyta</taxon>
        <taxon>Spermatophyta</taxon>
        <taxon>Magnoliopsida</taxon>
        <taxon>Liliopsida</taxon>
        <taxon>Poales</taxon>
        <taxon>Poaceae</taxon>
        <taxon>PACMAD clade</taxon>
        <taxon>Panicoideae</taxon>
        <taxon>Andropogonodae</taxon>
        <taxon>Andropogoneae</taxon>
        <taxon>Tripsacinae</taxon>
        <taxon>Zea</taxon>
    </lineage>
</organism>
<dbReference type="PANTHER" id="PTHR47165">
    <property type="entry name" value="OS03G0429900 PROTEIN"/>
    <property type="match status" value="1"/>
</dbReference>
<evidence type="ECO:0000313" key="2">
    <source>
        <dbReference type="Proteomes" id="UP000251960"/>
    </source>
</evidence>
<dbReference type="EMBL" id="NCVQ01000009">
    <property type="protein sequence ID" value="PWZ10403.1"/>
    <property type="molecule type" value="Genomic_DNA"/>
</dbReference>
<dbReference type="SUPFAM" id="SSF50249">
    <property type="entry name" value="Nucleic acid-binding proteins"/>
    <property type="match status" value="1"/>
</dbReference>
<dbReference type="AlphaFoldDB" id="A0A3L6DQM7"/>
<dbReference type="PANTHER" id="PTHR47165:SF3">
    <property type="entry name" value="RETROTRANSPOSON-LIKE PROTEIN"/>
    <property type="match status" value="1"/>
</dbReference>
<dbReference type="Gene3D" id="2.40.50.140">
    <property type="entry name" value="Nucleic acid-binding proteins"/>
    <property type="match status" value="1"/>
</dbReference>
<accession>A0A3L6DQM7</accession>